<proteinExistence type="predicted"/>
<sequence>MSDLEVDQEASSLEPGHEVVCGTKGKEIEMALGAEGEGLMIKKKTHDGSLVLNRSGSRGSSTGGSDRDAVLVIPLQQGLCHDYTCRNRRWLSMQSSRGRMVMFWSLVCISHGGEKHSVVHILWGRKAHLKEREALGSVLGRAEAVAEVLDGRETQAGSLGIFQ</sequence>
<dbReference type="Proteomes" id="UP000823674">
    <property type="component" value="Chromosome A01"/>
</dbReference>
<evidence type="ECO:0000313" key="2">
    <source>
        <dbReference type="Proteomes" id="UP000823674"/>
    </source>
</evidence>
<name>A0ABQ7NWP4_BRACM</name>
<protein>
    <submittedName>
        <fullName evidence="1">Uncharacterized protein</fullName>
    </submittedName>
</protein>
<accession>A0ABQ7NWP4</accession>
<comment type="caution">
    <text evidence="1">The sequence shown here is derived from an EMBL/GenBank/DDBJ whole genome shotgun (WGS) entry which is preliminary data.</text>
</comment>
<keyword evidence="2" id="KW-1185">Reference proteome</keyword>
<gene>
    <name evidence="1" type="primary">A01p031140.1_BraROA</name>
    <name evidence="1" type="ORF">IGI04_002098</name>
</gene>
<dbReference type="EMBL" id="JADBGQ010000001">
    <property type="protein sequence ID" value="KAG5414531.1"/>
    <property type="molecule type" value="Genomic_DNA"/>
</dbReference>
<evidence type="ECO:0000313" key="1">
    <source>
        <dbReference type="EMBL" id="KAG5414531.1"/>
    </source>
</evidence>
<reference evidence="1 2" key="1">
    <citation type="submission" date="2021-03" db="EMBL/GenBank/DDBJ databases">
        <authorList>
            <person name="King G.J."/>
            <person name="Bancroft I."/>
            <person name="Baten A."/>
            <person name="Bloomfield J."/>
            <person name="Borpatragohain P."/>
            <person name="He Z."/>
            <person name="Irish N."/>
            <person name="Irwin J."/>
            <person name="Liu K."/>
            <person name="Mauleon R.P."/>
            <person name="Moore J."/>
            <person name="Morris R."/>
            <person name="Ostergaard L."/>
            <person name="Wang B."/>
            <person name="Wells R."/>
        </authorList>
    </citation>
    <scope>NUCLEOTIDE SEQUENCE [LARGE SCALE GENOMIC DNA]</scope>
    <source>
        <strain evidence="1">R-o-18</strain>
        <tissue evidence="1">Leaf</tissue>
    </source>
</reference>
<organism evidence="1 2">
    <name type="scientific">Brassica rapa subsp. trilocularis</name>
    <dbReference type="NCBI Taxonomy" id="1813537"/>
    <lineage>
        <taxon>Eukaryota</taxon>
        <taxon>Viridiplantae</taxon>
        <taxon>Streptophyta</taxon>
        <taxon>Embryophyta</taxon>
        <taxon>Tracheophyta</taxon>
        <taxon>Spermatophyta</taxon>
        <taxon>Magnoliopsida</taxon>
        <taxon>eudicotyledons</taxon>
        <taxon>Gunneridae</taxon>
        <taxon>Pentapetalae</taxon>
        <taxon>rosids</taxon>
        <taxon>malvids</taxon>
        <taxon>Brassicales</taxon>
        <taxon>Brassicaceae</taxon>
        <taxon>Brassiceae</taxon>
        <taxon>Brassica</taxon>
    </lineage>
</organism>